<evidence type="ECO:0000256" key="2">
    <source>
        <dbReference type="SAM" id="Phobius"/>
    </source>
</evidence>
<name>A0A6V2X904_EMIHU</name>
<keyword evidence="2" id="KW-0812">Transmembrane</keyword>
<organism evidence="3">
    <name type="scientific">Emiliania huxleyi</name>
    <name type="common">Coccolithophore</name>
    <name type="synonym">Pontosphaera huxleyi</name>
    <dbReference type="NCBI Taxonomy" id="2903"/>
    <lineage>
        <taxon>Eukaryota</taxon>
        <taxon>Haptista</taxon>
        <taxon>Haptophyta</taxon>
        <taxon>Prymnesiophyceae</taxon>
        <taxon>Isochrysidales</taxon>
        <taxon>Noelaerhabdaceae</taxon>
        <taxon>Emiliania</taxon>
    </lineage>
</organism>
<dbReference type="EMBL" id="HBIR01053552">
    <property type="protein sequence ID" value="CAE0589874.1"/>
    <property type="molecule type" value="Transcribed_RNA"/>
</dbReference>
<feature type="region of interest" description="Disordered" evidence="1">
    <location>
        <begin position="76"/>
        <end position="104"/>
    </location>
</feature>
<evidence type="ECO:0000256" key="1">
    <source>
        <dbReference type="SAM" id="MobiDB-lite"/>
    </source>
</evidence>
<sequence>MSGTHTTLTHTGPPLAWHDHDPPFGMMIALSSVTIAAMLFMTILALAVVCRCDRRRHRTAVAVAVPVIEVVGREAQPGEPLPLAGDSDERAALVGPAPPSAADS</sequence>
<reference evidence="3" key="1">
    <citation type="submission" date="2021-01" db="EMBL/GenBank/DDBJ databases">
        <authorList>
            <person name="Corre E."/>
            <person name="Pelletier E."/>
            <person name="Niang G."/>
            <person name="Scheremetjew M."/>
            <person name="Finn R."/>
            <person name="Kale V."/>
            <person name="Holt S."/>
            <person name="Cochrane G."/>
            <person name="Meng A."/>
            <person name="Brown T."/>
            <person name="Cohen L."/>
        </authorList>
    </citation>
    <scope>NUCLEOTIDE SEQUENCE</scope>
    <source>
        <strain evidence="3">379</strain>
    </source>
</reference>
<proteinExistence type="predicted"/>
<keyword evidence="2" id="KW-1133">Transmembrane helix</keyword>
<accession>A0A6V2X904</accession>
<gene>
    <name evidence="3" type="ORF">EHUX00137_LOCUS41733</name>
</gene>
<protein>
    <submittedName>
        <fullName evidence="3">Uncharacterized protein</fullName>
    </submittedName>
</protein>
<keyword evidence="2" id="KW-0472">Membrane</keyword>
<feature type="transmembrane region" description="Helical" evidence="2">
    <location>
        <begin position="24"/>
        <end position="49"/>
    </location>
</feature>
<evidence type="ECO:0000313" key="3">
    <source>
        <dbReference type="EMBL" id="CAE0589874.1"/>
    </source>
</evidence>
<dbReference type="AlphaFoldDB" id="A0A6V2X904"/>